<name>A0A9P5X6G5_9AGAR</name>
<keyword evidence="2" id="KW-1185">Reference proteome</keyword>
<dbReference type="PANTHER" id="PTHR10039">
    <property type="entry name" value="AMELOGENIN"/>
    <property type="match status" value="1"/>
</dbReference>
<reference evidence="1" key="1">
    <citation type="submission" date="2020-11" db="EMBL/GenBank/DDBJ databases">
        <authorList>
            <consortium name="DOE Joint Genome Institute"/>
            <person name="Ahrendt S."/>
            <person name="Riley R."/>
            <person name="Andreopoulos W."/>
            <person name="Labutti K."/>
            <person name="Pangilinan J."/>
            <person name="Ruiz-Duenas F.J."/>
            <person name="Barrasa J.M."/>
            <person name="Sanchez-Garcia M."/>
            <person name="Camarero S."/>
            <person name="Miyauchi S."/>
            <person name="Serrano A."/>
            <person name="Linde D."/>
            <person name="Babiker R."/>
            <person name="Drula E."/>
            <person name="Ayuso-Fernandez I."/>
            <person name="Pacheco R."/>
            <person name="Padilla G."/>
            <person name="Ferreira P."/>
            <person name="Barriuso J."/>
            <person name="Kellner H."/>
            <person name="Castanera R."/>
            <person name="Alfaro M."/>
            <person name="Ramirez L."/>
            <person name="Pisabarro A.G."/>
            <person name="Kuo A."/>
            <person name="Tritt A."/>
            <person name="Lipzen A."/>
            <person name="He G."/>
            <person name="Yan M."/>
            <person name="Ng V."/>
            <person name="Cullen D."/>
            <person name="Martin F."/>
            <person name="Rosso M.-N."/>
            <person name="Henrissat B."/>
            <person name="Hibbett D."/>
            <person name="Martinez A.T."/>
            <person name="Grigoriev I.V."/>
        </authorList>
    </citation>
    <scope>NUCLEOTIDE SEQUENCE</scope>
    <source>
        <strain evidence="1">MF-IS2</strain>
    </source>
</reference>
<dbReference type="OrthoDB" id="3015843at2759"/>
<dbReference type="Proteomes" id="UP000807342">
    <property type="component" value="Unassembled WGS sequence"/>
</dbReference>
<dbReference type="AlphaFoldDB" id="A0A9P5X6G5"/>
<proteinExistence type="predicted"/>
<sequence length="546" mass="62294">MKHDPRLVEANMQYQFQKLIAEPFGGKQLLPPACLLPIFIDGLDQCRGHETQRQILQLIGKFISNYPFAPLLWIITSRPDRRLLKEVEEFSPKDRTRMDFIPVNSDDARADVKHFLQTEFSGCQRYYGITAPWPEKDDFSRIQASVSGYFMIASAIAQFVGHRDVEDPVSQLDTVLALSPEKSTPELSNPFVTVHKLYMEIITTVPDVHYRTARRIIGFYLLPHGFGAYDRQSTSFWALCNILGIKQNVAYASLSKLRPLLDVPEPNDAFDTPIRFFHASFADFLTNRDASENFWIDVKEVVDDLWQCHFRILQQANPTNTPLPQPNKVEVAWSSTLEEAQQTRIRIWRNAQRVFFHQLLPCPAADCAMGIHYDELSSKGSTKRTNVLQKINFDNIVDRYTLPDVPYRLLIFLDWLIEGDDELIHHNLWKKLDHPGQVFDWIKKDGISFRIDVQHSPEGGSLITFRAYTDLALVAPDGVYSEGLFSTSEPPAKYSQLLSELTSQKDTISTSVVVGAQTVGQCALLVDKSIEDLTVYYVVSYTPAVR</sequence>
<dbReference type="EMBL" id="MU151303">
    <property type="protein sequence ID" value="KAF9445397.1"/>
    <property type="molecule type" value="Genomic_DNA"/>
</dbReference>
<organism evidence="1 2">
    <name type="scientific">Macrolepiota fuliginosa MF-IS2</name>
    <dbReference type="NCBI Taxonomy" id="1400762"/>
    <lineage>
        <taxon>Eukaryota</taxon>
        <taxon>Fungi</taxon>
        <taxon>Dikarya</taxon>
        <taxon>Basidiomycota</taxon>
        <taxon>Agaricomycotina</taxon>
        <taxon>Agaricomycetes</taxon>
        <taxon>Agaricomycetidae</taxon>
        <taxon>Agaricales</taxon>
        <taxon>Agaricineae</taxon>
        <taxon>Agaricaceae</taxon>
        <taxon>Macrolepiota</taxon>
    </lineage>
</organism>
<protein>
    <recommendedName>
        <fullName evidence="3">NACHT domain-containing protein</fullName>
    </recommendedName>
</protein>
<dbReference type="PANTHER" id="PTHR10039:SF14">
    <property type="entry name" value="NACHT DOMAIN-CONTAINING PROTEIN"/>
    <property type="match status" value="1"/>
</dbReference>
<comment type="caution">
    <text evidence="1">The sequence shown here is derived from an EMBL/GenBank/DDBJ whole genome shotgun (WGS) entry which is preliminary data.</text>
</comment>
<evidence type="ECO:0008006" key="3">
    <source>
        <dbReference type="Google" id="ProtNLM"/>
    </source>
</evidence>
<evidence type="ECO:0000313" key="2">
    <source>
        <dbReference type="Proteomes" id="UP000807342"/>
    </source>
</evidence>
<accession>A0A9P5X6G5</accession>
<evidence type="ECO:0000313" key="1">
    <source>
        <dbReference type="EMBL" id="KAF9445397.1"/>
    </source>
</evidence>
<gene>
    <name evidence="1" type="ORF">P691DRAFT_777589</name>
</gene>